<accession>A0A7R9PK37</accession>
<reference evidence="6" key="1">
    <citation type="submission" date="2020-11" db="EMBL/GenBank/DDBJ databases">
        <authorList>
            <person name="Tran Van P."/>
        </authorList>
    </citation>
    <scope>NUCLEOTIDE SEQUENCE</scope>
</reference>
<keyword evidence="1 2" id="KW-0694">RNA-binding</keyword>
<dbReference type="PROSITE" id="PS50102">
    <property type="entry name" value="RRM"/>
    <property type="match status" value="1"/>
</dbReference>
<dbReference type="SMART" id="SM00360">
    <property type="entry name" value="RRM"/>
    <property type="match status" value="1"/>
</dbReference>
<dbReference type="Pfam" id="PF03399">
    <property type="entry name" value="SAC3_GANP"/>
    <property type="match status" value="1"/>
</dbReference>
<sequence length="1694" mass="191358">MSDQPAAKFTFARVPPGDDPGKIFGPDDGNVFIKALQDVAKGKSCDGVKESSIETLSSIYVSEVPEQLLDKPLMTEHFSQFGTILKVLISVKRHSCTIHFDTHENAKRAKEHGTLLKGFTLNLYWSRPAKVTRRDSKHSEPSITRGVSMEADSGHKELPVSLPMDQPTHTEAYRPPKDTKQHRARSLPVLELPMDVKDELDAMSGGDDARYLDRPTLLPDNPSPLPWRVKEKIKRAPTFQSKVTSTVKALLKSSVTKGRSPMVVGKPPSPILLGSSKTKELVVADKQLLNPTLFGRSKVKEKLPVVLDRPKAQEKALTAVNRQPPKPTLSGRSKAKVSTEKTQVATLPIPEVPTVPKSTEKELLMLMKQQAMSAEERYRVLEARDKLIRLGQSKSSSATTSSSLIGICPDMCPEKERYHRVARQQVAVFERLPSTDNEVRMDHGRAVKLYARSSADQEEPLLHELRPTPVLVKTMNYLLKNIVDQQLEEDDIQEWYHYLWDRTRSIRKDIAQQELCDHQSVGLVEQCARFHIHCSGRLLAEDPSVFDEKINTENLTKCLQTLKYMYDDLALNNHTCPNEAEFRGYMILLNLNDDNFIWDINHLRPEIRHSAEVKFALSVHSAIKCNNYVRFFKLVRQTSYLNACVLERYFFQVRSWGLLIIIDSHCHLAKQSLLPVRDLLRILAFEEELEALVFLDHFGLEVTKDKNIIIHKNAGKNQSSTPLQKSRATALIESKMTGTVGETIHGGPLPSDIPASLPVHSSFTSGGYLRPEVWLTSSAAQEAPVDMDQENVPTRKTVIFPATSRPTIFAHTFSTVMDTTPAGPPQGEMEKSSGLVFAPPSAPPVAVGSQGFSFTSPEAGFTFKVPEQVKTTASPSPWCPVSEKPVDGGQFKLTAVLGSSSGLPTLQQHTIPVLQQSKLKSFPSPEEVSRRNTEERAMREKLEKRLVLEREKRAKEAQEKRIQEERERIAHIEHEKRVREGQVRRVQAERERRVQEEKEKERRRQAALTATADTIFNQLFLELTRDVCWKVLTVEQMLVWTSETCNTIIQEVLEDYLCQIAREILLQERVRVFSEKVKQKKMKAVCEKWLRIAKYRRRLREALVNFPALLPGVCASHKTTRLLKPHLDQLTRNTLSDADFAHILKDPSFSFSSVDLPSVVGPYLATRPGGHTSELFWKLVVSTPCATECPSHSDNLRTWTQNMFISSNRLSPQKEGVSLCRSHITPDIHLTTSVRCVAGRGKLDSTVTSGLHAALFCLGPETANWATARTRLHQLIEGVGRVPCPPLAVVTFGRTTVSSEDITKRLGLDYMVAQRLIADYSFFASSFYTPNHIETMVLKVLQWLSERATCTQLLVVQPLPLLLERLMSNAWAQITRTTGDVAFSSTLTQEPNNLLRLHNKCVGTLLDYMVDPGVLNYSPGASEFEQFTRSWLGSYCLDLYQVCPEYFGTSQYFTTLSKVMKMAELPLLKPWPPTSLNELINVFESYCKDNGISSCTWDMFNYFYMAVTDFFGDKTPEEGSTRWFEFIRSTPWLPIVQTLVQEKLQVLDCRDPESSGSPFIAVVTRKNYNTFCNTFWWLSANEMITPTPHVNKENILHCTNTQLKRRPYIEDMSKITQTKKKVSCADVTELMKRLEDNLNEVKCMKERLASHTLLLLNKGKTLPYESLSCTLSQLVKVCVSDSKNPILVCLGAES</sequence>
<evidence type="ECO:0000313" key="6">
    <source>
        <dbReference type="EMBL" id="CAD7589637.1"/>
    </source>
</evidence>
<feature type="region of interest" description="Disordered" evidence="4">
    <location>
        <begin position="132"/>
        <end position="182"/>
    </location>
</feature>
<gene>
    <name evidence="6" type="ORF">TGEB3V08_LOCUS3563</name>
</gene>
<dbReference type="PANTHER" id="PTHR12436">
    <property type="entry name" value="80 KDA MCM3-ASSOCIATED PROTEIN"/>
    <property type="match status" value="1"/>
</dbReference>
<dbReference type="PANTHER" id="PTHR12436:SF3">
    <property type="entry name" value="GERMINAL-CENTER ASSOCIATED NUCLEAR PROTEIN"/>
    <property type="match status" value="1"/>
</dbReference>
<dbReference type="EMBL" id="OE840140">
    <property type="protein sequence ID" value="CAD7589637.1"/>
    <property type="molecule type" value="Genomic_DNA"/>
</dbReference>
<evidence type="ECO:0000256" key="1">
    <source>
        <dbReference type="ARBA" id="ARBA00022884"/>
    </source>
</evidence>
<dbReference type="GO" id="GO:0005737">
    <property type="term" value="C:cytoplasm"/>
    <property type="evidence" value="ECO:0007669"/>
    <property type="project" value="TreeGrafter"/>
</dbReference>
<dbReference type="GO" id="GO:0003723">
    <property type="term" value="F:RNA binding"/>
    <property type="evidence" value="ECO:0007669"/>
    <property type="project" value="UniProtKB-UniRule"/>
</dbReference>
<evidence type="ECO:0000256" key="2">
    <source>
        <dbReference type="PROSITE-ProRule" id="PRU00176"/>
    </source>
</evidence>
<feature type="region of interest" description="Disordered" evidence="4">
    <location>
        <begin position="321"/>
        <end position="342"/>
    </location>
</feature>
<dbReference type="InterPro" id="IPR005062">
    <property type="entry name" value="SAC3/GANP/THP3_conserved"/>
</dbReference>
<feature type="domain" description="RRM" evidence="5">
    <location>
        <begin position="57"/>
        <end position="128"/>
    </location>
</feature>
<keyword evidence="3" id="KW-0175">Coiled coil</keyword>
<dbReference type="Gene3D" id="3.30.70.330">
    <property type="match status" value="1"/>
</dbReference>
<feature type="coiled-coil region" evidence="3">
    <location>
        <begin position="938"/>
        <end position="975"/>
    </location>
</feature>
<dbReference type="InterPro" id="IPR045107">
    <property type="entry name" value="SAC3/GANP/THP3"/>
</dbReference>
<proteinExistence type="predicted"/>
<evidence type="ECO:0000259" key="5">
    <source>
        <dbReference type="PROSITE" id="PS50102"/>
    </source>
</evidence>
<feature type="compositionally biased region" description="Basic and acidic residues" evidence="4">
    <location>
        <begin position="171"/>
        <end position="181"/>
    </location>
</feature>
<protein>
    <recommendedName>
        <fullName evidence="5">RRM domain-containing protein</fullName>
    </recommendedName>
</protein>
<feature type="coiled-coil region" evidence="3">
    <location>
        <begin position="1624"/>
        <end position="1651"/>
    </location>
</feature>
<dbReference type="InterPro" id="IPR035979">
    <property type="entry name" value="RBD_domain_sf"/>
</dbReference>
<dbReference type="GO" id="GO:0070390">
    <property type="term" value="C:transcription export complex 2"/>
    <property type="evidence" value="ECO:0007669"/>
    <property type="project" value="TreeGrafter"/>
</dbReference>
<dbReference type="InterPro" id="IPR000504">
    <property type="entry name" value="RRM_dom"/>
</dbReference>
<dbReference type="Pfam" id="PF00076">
    <property type="entry name" value="RRM_1"/>
    <property type="match status" value="1"/>
</dbReference>
<dbReference type="SUPFAM" id="SSF54928">
    <property type="entry name" value="RNA-binding domain, RBD"/>
    <property type="match status" value="1"/>
</dbReference>
<dbReference type="GO" id="GO:0006406">
    <property type="term" value="P:mRNA export from nucleus"/>
    <property type="evidence" value="ECO:0007669"/>
    <property type="project" value="TreeGrafter"/>
</dbReference>
<dbReference type="Gene3D" id="1.25.40.990">
    <property type="match status" value="1"/>
</dbReference>
<feature type="region of interest" description="Disordered" evidence="4">
    <location>
        <begin position="1"/>
        <end position="20"/>
    </location>
</feature>
<organism evidence="6">
    <name type="scientific">Timema genevievae</name>
    <name type="common">Walking stick</name>
    <dbReference type="NCBI Taxonomy" id="629358"/>
    <lineage>
        <taxon>Eukaryota</taxon>
        <taxon>Metazoa</taxon>
        <taxon>Ecdysozoa</taxon>
        <taxon>Arthropoda</taxon>
        <taxon>Hexapoda</taxon>
        <taxon>Insecta</taxon>
        <taxon>Pterygota</taxon>
        <taxon>Neoptera</taxon>
        <taxon>Polyneoptera</taxon>
        <taxon>Phasmatodea</taxon>
        <taxon>Timematodea</taxon>
        <taxon>Timematoidea</taxon>
        <taxon>Timematidae</taxon>
        <taxon>Timema</taxon>
    </lineage>
</organism>
<name>A0A7R9PK37_TIMGE</name>
<dbReference type="InterPro" id="IPR012677">
    <property type="entry name" value="Nucleotide-bd_a/b_plait_sf"/>
</dbReference>
<evidence type="ECO:0000256" key="3">
    <source>
        <dbReference type="SAM" id="Coils"/>
    </source>
</evidence>
<evidence type="ECO:0000256" key="4">
    <source>
        <dbReference type="SAM" id="MobiDB-lite"/>
    </source>
</evidence>